<dbReference type="PANTHER" id="PTHR43792">
    <property type="entry name" value="GNAT FAMILY, PUTATIVE (AFU_ORTHOLOGUE AFUA_3G00765)-RELATED-RELATED"/>
    <property type="match status" value="1"/>
</dbReference>
<name>A0A4Q7ANF5_9GAMM</name>
<organism evidence="2 3">
    <name type="scientific">Acinetobacter wuhouensis</name>
    <dbReference type="NCBI Taxonomy" id="1879050"/>
    <lineage>
        <taxon>Bacteria</taxon>
        <taxon>Pseudomonadati</taxon>
        <taxon>Pseudomonadota</taxon>
        <taxon>Gammaproteobacteria</taxon>
        <taxon>Moraxellales</taxon>
        <taxon>Moraxellaceae</taxon>
        <taxon>Acinetobacter</taxon>
    </lineage>
</organism>
<feature type="domain" description="N-acetyltransferase" evidence="1">
    <location>
        <begin position="38"/>
        <end position="187"/>
    </location>
</feature>
<dbReference type="EMBL" id="SGSQ01000001">
    <property type="protein sequence ID" value="RZG49407.1"/>
    <property type="molecule type" value="Genomic_DNA"/>
</dbReference>
<reference evidence="2 3" key="1">
    <citation type="submission" date="2019-02" db="EMBL/GenBank/DDBJ databases">
        <title>The Batch Genome Submission of Acinetobacter spp. strains.</title>
        <authorList>
            <person name="Qin J."/>
            <person name="Hu Y."/>
            <person name="Ye H."/>
            <person name="Wei L."/>
            <person name="Feng Y."/>
            <person name="Zong Z."/>
        </authorList>
    </citation>
    <scope>NUCLEOTIDE SEQUENCE [LARGE SCALE GENOMIC DNA]</scope>
    <source>
        <strain evidence="2 3">WCHAW060049</strain>
    </source>
</reference>
<dbReference type="InterPro" id="IPR016181">
    <property type="entry name" value="Acyl_CoA_acyltransferase"/>
</dbReference>
<dbReference type="Proteomes" id="UP000293863">
    <property type="component" value="Unassembled WGS sequence"/>
</dbReference>
<dbReference type="Pfam" id="PF13302">
    <property type="entry name" value="Acetyltransf_3"/>
    <property type="match status" value="1"/>
</dbReference>
<evidence type="ECO:0000259" key="1">
    <source>
        <dbReference type="PROSITE" id="PS51186"/>
    </source>
</evidence>
<dbReference type="AlphaFoldDB" id="A0A4Q7ANF5"/>
<protein>
    <submittedName>
        <fullName evidence="2">N-acetyltransferase</fullName>
    </submittedName>
</protein>
<evidence type="ECO:0000313" key="2">
    <source>
        <dbReference type="EMBL" id="RZG49407.1"/>
    </source>
</evidence>
<dbReference type="GO" id="GO:0016747">
    <property type="term" value="F:acyltransferase activity, transferring groups other than amino-acyl groups"/>
    <property type="evidence" value="ECO:0007669"/>
    <property type="project" value="InterPro"/>
</dbReference>
<accession>A0A4Q7ANF5</accession>
<dbReference type="PROSITE" id="PS51186">
    <property type="entry name" value="GNAT"/>
    <property type="match status" value="1"/>
</dbReference>
<evidence type="ECO:0000313" key="3">
    <source>
        <dbReference type="Proteomes" id="UP000293863"/>
    </source>
</evidence>
<dbReference type="InterPro" id="IPR051531">
    <property type="entry name" value="N-acetyltransferase"/>
</dbReference>
<sequence>MKKLKVLTTPRLILDEIGTDDAATIFELFSNDAVLEFYDVKKLTRREKAHDLVVRFHQKWLDQQAYRYAIRLKDENFPHSSSTRLIGSFGVNRVLEVDGQYGVVIGCELHPDYWQKGYMSEVLSRILMELKTQPLFEKKISFVVAEVYEGNVGSMNLLLKHGFQQVKSKVAEQIRLNLEISARQIFKLDFE</sequence>
<proteinExistence type="predicted"/>
<gene>
    <name evidence="2" type="ORF">EXU28_01000</name>
</gene>
<dbReference type="PANTHER" id="PTHR43792:SF1">
    <property type="entry name" value="N-ACETYLTRANSFERASE DOMAIN-CONTAINING PROTEIN"/>
    <property type="match status" value="1"/>
</dbReference>
<keyword evidence="3" id="KW-1185">Reference proteome</keyword>
<dbReference type="InterPro" id="IPR000182">
    <property type="entry name" value="GNAT_dom"/>
</dbReference>
<dbReference type="RefSeq" id="WP_130167957.1">
    <property type="nucleotide sequence ID" value="NZ_SGSQ01000001.1"/>
</dbReference>
<keyword evidence="2" id="KW-0808">Transferase</keyword>
<dbReference type="SUPFAM" id="SSF55729">
    <property type="entry name" value="Acyl-CoA N-acyltransferases (Nat)"/>
    <property type="match status" value="1"/>
</dbReference>
<comment type="caution">
    <text evidence="2">The sequence shown here is derived from an EMBL/GenBank/DDBJ whole genome shotgun (WGS) entry which is preliminary data.</text>
</comment>
<dbReference type="Gene3D" id="3.40.630.30">
    <property type="match status" value="1"/>
</dbReference>